<evidence type="ECO:0000259" key="2">
    <source>
        <dbReference type="Pfam" id="PF18962"/>
    </source>
</evidence>
<dbReference type="NCBIfam" id="TIGR04183">
    <property type="entry name" value="Por_Secre_tail"/>
    <property type="match status" value="1"/>
</dbReference>
<keyword evidence="1" id="KW-0732">Signal</keyword>
<accession>A0A1M5LZB3</accession>
<organism evidence="3 4">
    <name type="scientific">Winogradskyella jejuensis</name>
    <dbReference type="NCBI Taxonomy" id="1089305"/>
    <lineage>
        <taxon>Bacteria</taxon>
        <taxon>Pseudomonadati</taxon>
        <taxon>Bacteroidota</taxon>
        <taxon>Flavobacteriia</taxon>
        <taxon>Flavobacteriales</taxon>
        <taxon>Flavobacteriaceae</taxon>
        <taxon>Winogradskyella</taxon>
    </lineage>
</organism>
<dbReference type="EMBL" id="FQWS01000001">
    <property type="protein sequence ID" value="SHG70358.1"/>
    <property type="molecule type" value="Genomic_DNA"/>
</dbReference>
<dbReference type="Pfam" id="PF18962">
    <property type="entry name" value="Por_Secre_tail"/>
    <property type="match status" value="1"/>
</dbReference>
<sequence>MKTILHYLKYLLSIAIFQSMLFSNSQVYNGSRVFISEFHYDNVGSDVNEFVEICSLSGYSLDGWQIELVNGSSSTVYDTRELTGLGTSFPNRVGATKAEIFTSLQNGAPDGIVLRAPDGSIHEFISYEGTIVFEGVASTNVGVAENSATPVGTSIQNNGFGDWTSGNTETSGLENSNNLWLPTQAYQLFWNGTDNNWNSRNWNLWDRITDPNNALGQGPGIYDFSIVNINSGNVVIDYYLDNNNPNAITGYVDNVETTIQTLYLNGGTLTVTDTGRLDVSNNVENDGTLIINGTFNVPNVLTNTGTLVLGSDLISASNLTNSGIVNIGDNTFTQATVTGNISTNTSINFEIEDNVSKDFLIVNGDLELGGTLNLTVDANYNPPTGTTITLMTYSGNLTGTFATTNIPMDWTLDLSTPNEINVVKNSTLSIESDFLNNTLSIYPNPTTDNITISSSTSINSISVFNLLGQQVINTSQTEKIDISHLESGIYLVKLKTESGEQTKRIIKE</sequence>
<dbReference type="STRING" id="1089305.SAMN05444148_0760"/>
<protein>
    <submittedName>
        <fullName evidence="3">Por secretion system C-terminal sorting domain-containing protein</fullName>
    </submittedName>
</protein>
<reference evidence="4" key="1">
    <citation type="submission" date="2016-11" db="EMBL/GenBank/DDBJ databases">
        <authorList>
            <person name="Varghese N."/>
            <person name="Submissions S."/>
        </authorList>
    </citation>
    <scope>NUCLEOTIDE SEQUENCE [LARGE SCALE GENOMIC DNA]</scope>
    <source>
        <strain evidence="4">DSM 25330</strain>
    </source>
</reference>
<dbReference type="RefSeq" id="WP_159432632.1">
    <property type="nucleotide sequence ID" value="NZ_FQWS01000001.1"/>
</dbReference>
<name>A0A1M5LZB3_9FLAO</name>
<dbReference type="AlphaFoldDB" id="A0A1M5LZB3"/>
<gene>
    <name evidence="3" type="ORF">SAMN05444148_0760</name>
</gene>
<dbReference type="InterPro" id="IPR026444">
    <property type="entry name" value="Secre_tail"/>
</dbReference>
<keyword evidence="4" id="KW-1185">Reference proteome</keyword>
<evidence type="ECO:0000313" key="4">
    <source>
        <dbReference type="Proteomes" id="UP000184522"/>
    </source>
</evidence>
<proteinExistence type="predicted"/>
<dbReference type="OrthoDB" id="5500612at2"/>
<evidence type="ECO:0000256" key="1">
    <source>
        <dbReference type="ARBA" id="ARBA00022729"/>
    </source>
</evidence>
<feature type="domain" description="Secretion system C-terminal sorting" evidence="2">
    <location>
        <begin position="441"/>
        <end position="506"/>
    </location>
</feature>
<dbReference type="Proteomes" id="UP000184522">
    <property type="component" value="Unassembled WGS sequence"/>
</dbReference>
<evidence type="ECO:0000313" key="3">
    <source>
        <dbReference type="EMBL" id="SHG70358.1"/>
    </source>
</evidence>